<dbReference type="AlphaFoldDB" id="A0A8H8DAV0"/>
<dbReference type="Gene3D" id="4.10.240.10">
    <property type="entry name" value="Zn(2)-C6 fungal-type DNA-binding domain"/>
    <property type="match status" value="1"/>
</dbReference>
<dbReference type="GeneID" id="93652739"/>
<evidence type="ECO:0000313" key="9">
    <source>
        <dbReference type="Proteomes" id="UP000669133"/>
    </source>
</evidence>
<organism evidence="8 9">
    <name type="scientific">Candida metapsilosis</name>
    <dbReference type="NCBI Taxonomy" id="273372"/>
    <lineage>
        <taxon>Eukaryota</taxon>
        <taxon>Fungi</taxon>
        <taxon>Dikarya</taxon>
        <taxon>Ascomycota</taxon>
        <taxon>Saccharomycotina</taxon>
        <taxon>Pichiomycetes</taxon>
        <taxon>Debaryomycetaceae</taxon>
        <taxon>Candida/Lodderomyces clade</taxon>
        <taxon>Candida</taxon>
    </lineage>
</organism>
<evidence type="ECO:0000256" key="3">
    <source>
        <dbReference type="ARBA" id="ARBA00023125"/>
    </source>
</evidence>
<feature type="compositionally biased region" description="Low complexity" evidence="6">
    <location>
        <begin position="776"/>
        <end position="789"/>
    </location>
</feature>
<dbReference type="PROSITE" id="PS00463">
    <property type="entry name" value="ZN2_CY6_FUNGAL_1"/>
    <property type="match status" value="1"/>
</dbReference>
<feature type="domain" description="Zn(2)-C6 fungal-type" evidence="7">
    <location>
        <begin position="25"/>
        <end position="54"/>
    </location>
</feature>
<evidence type="ECO:0000256" key="5">
    <source>
        <dbReference type="ARBA" id="ARBA00023242"/>
    </source>
</evidence>
<accession>A0A8H8DAV0</accession>
<evidence type="ECO:0000256" key="2">
    <source>
        <dbReference type="ARBA" id="ARBA00023015"/>
    </source>
</evidence>
<evidence type="ECO:0000313" key="8">
    <source>
        <dbReference type="EMBL" id="KAG5418582.1"/>
    </source>
</evidence>
<dbReference type="CDD" id="cd12148">
    <property type="entry name" value="fungal_TF_MHR"/>
    <property type="match status" value="1"/>
</dbReference>
<dbReference type="GO" id="GO:0008270">
    <property type="term" value="F:zinc ion binding"/>
    <property type="evidence" value="ECO:0007669"/>
    <property type="project" value="InterPro"/>
</dbReference>
<dbReference type="OrthoDB" id="3266505at2759"/>
<dbReference type="InterPro" id="IPR001138">
    <property type="entry name" value="Zn2Cys6_DnaBD"/>
</dbReference>
<sequence length="871" mass="98585">MSIAHNPLNPEYTQDGEKRLRTKVACDYCRKRKSKCDGEQPCSKCISRKRQCVYSYVSKERKKREGSGVFEIQKPQRRELKSSRQGKTIQELNTRINVLENLVTKLVSTLDPSDKMGILSQLSGNHDSAIEVESDTRISDERSQDEDSEEGSSGGSPLKEKSLVADATSMKQMLAPPSNAQRKECIAANTIKRISDFCGAHSLMNTISGRSLKWVKERMQGSQNSPVEKQIYAPLKSVTLLLSDAVDRSTNMLSRQTQSRNFASYFDPQHKDLYLEILDAYYRKACIGAFVCPVIEIQNLFDKYYYAISTNNHFILSSITRSEYLIMNTALVLSLSKFTSPKQIIGSHHPNLSMLTIEKAEELRKKFFDNALYDYSYVSKQNEGFKSLQSLALLSLVIEESFISDFHVNYIIVSILVRYAQELGLHRVEVLQEKDKDFGLACRKMWLFCEYMSVEISYKSGKPMLVNNADVTTLSELDPCIISVPRDLFVNPDFERNASNVIDALKKEGAVYYFAHFSLILTRIKAKSYYKLYSKLPSNINAQGALTIVNEINDDMKTLASLIEPEVLEPNQDHPFVLSMFDCDTGTLKFHVLSFYLSYFAHMFAVNRVPFLEQLKIEDDRLLIYGNKSLKAARSVLQSVSNQNSLWKVDDASFPFLLFYPFVAFLSLSSNCLQCPSESSSYYDCLLLIDASLNFFAYNGTQSSNLDNKRMFCDMVSRSILKMLIDTMETKANVYFYRMRPGLKEHVDALQTKYPEIFKYNTETGTNSSASVQTQSETVLSTSSPSTSTGPYNASGKQNSSNFNGGFQPANKWFGDQQNNFGVGMPSMGESIDIDSLLTQDNFNQFVFGELNELSGFFDNDLNPSLWEGAT</sequence>
<keyword evidence="4" id="KW-0804">Transcription</keyword>
<dbReference type="Pfam" id="PF00172">
    <property type="entry name" value="Zn_clus"/>
    <property type="match status" value="1"/>
</dbReference>
<evidence type="ECO:0000259" key="7">
    <source>
        <dbReference type="PROSITE" id="PS50048"/>
    </source>
</evidence>
<dbReference type="SUPFAM" id="SSF57701">
    <property type="entry name" value="Zn2/Cys6 DNA-binding domain"/>
    <property type="match status" value="1"/>
</dbReference>
<name>A0A8H8DAV0_9ASCO</name>
<dbReference type="Proteomes" id="UP000669133">
    <property type="component" value="Unassembled WGS sequence"/>
</dbReference>
<feature type="compositionally biased region" description="Polar residues" evidence="6">
    <location>
        <begin position="790"/>
        <end position="801"/>
    </location>
</feature>
<dbReference type="GO" id="GO:0005634">
    <property type="term" value="C:nucleus"/>
    <property type="evidence" value="ECO:0007669"/>
    <property type="project" value="UniProtKB-SubCell"/>
</dbReference>
<dbReference type="GO" id="GO:0000981">
    <property type="term" value="F:DNA-binding transcription factor activity, RNA polymerase II-specific"/>
    <property type="evidence" value="ECO:0007669"/>
    <property type="project" value="InterPro"/>
</dbReference>
<dbReference type="PANTHER" id="PTHR46910:SF37">
    <property type="entry name" value="ZN(II)2CYS6 TRANSCRIPTION FACTOR (EUROFUNG)"/>
    <property type="match status" value="1"/>
</dbReference>
<comment type="subcellular location">
    <subcellularLocation>
        <location evidence="1">Nucleus</location>
    </subcellularLocation>
</comment>
<comment type="caution">
    <text evidence="8">The sequence shown here is derived from an EMBL/GenBank/DDBJ whole genome shotgun (WGS) entry which is preliminary data.</text>
</comment>
<dbReference type="EMBL" id="JAEOAQ010000005">
    <property type="protein sequence ID" value="KAG5418582.1"/>
    <property type="molecule type" value="Genomic_DNA"/>
</dbReference>
<dbReference type="PROSITE" id="PS50048">
    <property type="entry name" value="ZN2_CY6_FUNGAL_2"/>
    <property type="match status" value="1"/>
</dbReference>
<dbReference type="InterPro" id="IPR036864">
    <property type="entry name" value="Zn2-C6_fun-type_DNA-bd_sf"/>
</dbReference>
<keyword evidence="2" id="KW-0805">Transcription regulation</keyword>
<proteinExistence type="predicted"/>
<feature type="compositionally biased region" description="Polar residues" evidence="6">
    <location>
        <begin position="765"/>
        <end position="775"/>
    </location>
</feature>
<feature type="region of interest" description="Disordered" evidence="6">
    <location>
        <begin position="765"/>
        <end position="801"/>
    </location>
</feature>
<dbReference type="PANTHER" id="PTHR46910">
    <property type="entry name" value="TRANSCRIPTION FACTOR PDR1"/>
    <property type="match status" value="1"/>
</dbReference>
<gene>
    <name evidence="8" type="ORF">I9W82_004110</name>
</gene>
<dbReference type="SMART" id="SM00066">
    <property type="entry name" value="GAL4"/>
    <property type="match status" value="1"/>
</dbReference>
<evidence type="ECO:0000256" key="6">
    <source>
        <dbReference type="SAM" id="MobiDB-lite"/>
    </source>
</evidence>
<dbReference type="RefSeq" id="XP_067547698.1">
    <property type="nucleotide sequence ID" value="XM_067693149.1"/>
</dbReference>
<keyword evidence="3" id="KW-0238">DNA-binding</keyword>
<feature type="region of interest" description="Disordered" evidence="6">
    <location>
        <begin position="118"/>
        <end position="159"/>
    </location>
</feature>
<keyword evidence="5" id="KW-0539">Nucleus</keyword>
<evidence type="ECO:0000256" key="4">
    <source>
        <dbReference type="ARBA" id="ARBA00023163"/>
    </source>
</evidence>
<dbReference type="GO" id="GO:0003677">
    <property type="term" value="F:DNA binding"/>
    <property type="evidence" value="ECO:0007669"/>
    <property type="project" value="UniProtKB-KW"/>
</dbReference>
<protein>
    <submittedName>
        <fullName evidence="8">HAL9</fullName>
    </submittedName>
</protein>
<keyword evidence="9" id="KW-1185">Reference proteome</keyword>
<dbReference type="InterPro" id="IPR050987">
    <property type="entry name" value="AtrR-like"/>
</dbReference>
<evidence type="ECO:0000256" key="1">
    <source>
        <dbReference type="ARBA" id="ARBA00004123"/>
    </source>
</evidence>
<reference evidence="8 9" key="1">
    <citation type="submission" date="2020-12" db="EMBL/GenBank/DDBJ databases">
        <title>Effect of drift, selection, and recombination on the evolution of hybrid genomes in Candida yeast pathogens.</title>
        <authorList>
            <person name="Mixao V."/>
            <person name="Ksiezopolska E."/>
            <person name="Saus E."/>
            <person name="Boekhout T."/>
            <person name="Gacser A."/>
            <person name="Gabaldon T."/>
        </authorList>
    </citation>
    <scope>NUCLEOTIDE SEQUENCE [LARGE SCALE GENOMIC DNA]</scope>
    <source>
        <strain evidence="8 9">BP57</strain>
    </source>
</reference>
<dbReference type="CDD" id="cd00067">
    <property type="entry name" value="GAL4"/>
    <property type="match status" value="1"/>
</dbReference>